<proteinExistence type="predicted"/>
<dbReference type="EMBL" id="JAVRJZ010000008">
    <property type="protein sequence ID" value="KAK2719834.1"/>
    <property type="molecule type" value="Genomic_DNA"/>
</dbReference>
<dbReference type="Proteomes" id="UP001187531">
    <property type="component" value="Unassembled WGS sequence"/>
</dbReference>
<comment type="caution">
    <text evidence="2">The sequence shown here is derived from an EMBL/GenBank/DDBJ whole genome shotgun (WGS) entry which is preliminary data.</text>
</comment>
<evidence type="ECO:0000313" key="3">
    <source>
        <dbReference type="Proteomes" id="UP001187531"/>
    </source>
</evidence>
<feature type="coiled-coil region" evidence="1">
    <location>
        <begin position="228"/>
        <end position="320"/>
    </location>
</feature>
<dbReference type="AlphaFoldDB" id="A0AA88LB86"/>
<keyword evidence="1" id="KW-0175">Coiled coil</keyword>
<sequence>MSFRKANHLGLLSLLCYYYAIIADKLIFEKKANDCEKIIQEQCCQLASLTKELECAKGLAEDISLRLSEYESKTMNWGILRILKEEHCQKDAELKEASHNLIVANKKNNSLAEALSEYELKLKEMKEKEKEEHYQKDALLKEASDNLIVANKKNNSLAEALSEYELKLKEMKERNLALDDNASLLKAVKTVNAEESSTLIEDVKGKIQRFCEIESVVEITRTEIIHSKQEESKAIERIKELKEDLISKEKRLKAEVQKLKSSYEEKVAAQMKAKEEMEQELIQSKDEAEKEVKSLHEREIERLNSLVNELRHEIAAFEGLNSMVIPSFF</sequence>
<accession>A0AA88LB86</accession>
<protein>
    <submittedName>
        <fullName evidence="2">Uncharacterized protein</fullName>
    </submittedName>
</protein>
<evidence type="ECO:0000313" key="2">
    <source>
        <dbReference type="EMBL" id="KAK2719834.1"/>
    </source>
</evidence>
<organism evidence="2 3">
    <name type="scientific">Artemia franciscana</name>
    <name type="common">Brine shrimp</name>
    <name type="synonym">Artemia sanfranciscana</name>
    <dbReference type="NCBI Taxonomy" id="6661"/>
    <lineage>
        <taxon>Eukaryota</taxon>
        <taxon>Metazoa</taxon>
        <taxon>Ecdysozoa</taxon>
        <taxon>Arthropoda</taxon>
        <taxon>Crustacea</taxon>
        <taxon>Branchiopoda</taxon>
        <taxon>Anostraca</taxon>
        <taxon>Artemiidae</taxon>
        <taxon>Artemia</taxon>
    </lineage>
</organism>
<feature type="coiled-coil region" evidence="1">
    <location>
        <begin position="108"/>
        <end position="181"/>
    </location>
</feature>
<keyword evidence="3" id="KW-1185">Reference proteome</keyword>
<gene>
    <name evidence="2" type="ORF">QYM36_005341</name>
</gene>
<reference evidence="2" key="1">
    <citation type="submission" date="2023-07" db="EMBL/GenBank/DDBJ databases">
        <title>Chromosome-level genome assembly of Artemia franciscana.</title>
        <authorList>
            <person name="Jo E."/>
        </authorList>
    </citation>
    <scope>NUCLEOTIDE SEQUENCE</scope>
    <source>
        <tissue evidence="2">Whole body</tissue>
    </source>
</reference>
<name>A0AA88LB86_ARTSF</name>
<evidence type="ECO:0000256" key="1">
    <source>
        <dbReference type="SAM" id="Coils"/>
    </source>
</evidence>